<dbReference type="SUPFAM" id="SSF54403">
    <property type="entry name" value="Cystatin/monellin"/>
    <property type="match status" value="3"/>
</dbReference>
<dbReference type="GO" id="GO:0005737">
    <property type="term" value="C:cytoplasm"/>
    <property type="evidence" value="ECO:0007669"/>
    <property type="project" value="TreeGrafter"/>
</dbReference>
<dbReference type="CDD" id="cd00042">
    <property type="entry name" value="CY"/>
    <property type="match status" value="3"/>
</dbReference>
<feature type="domain" description="Cystatin" evidence="5">
    <location>
        <begin position="168"/>
        <end position="285"/>
    </location>
</feature>
<feature type="domain" description="Cystatin" evidence="5">
    <location>
        <begin position="49"/>
        <end position="166"/>
    </location>
</feature>
<accession>A0AA36GU07</accession>
<dbReference type="InterPro" id="IPR000010">
    <property type="entry name" value="Cystatin_dom"/>
</dbReference>
<keyword evidence="7" id="KW-1185">Reference proteome</keyword>
<evidence type="ECO:0000259" key="5">
    <source>
        <dbReference type="SMART" id="SM00043"/>
    </source>
</evidence>
<dbReference type="Gene3D" id="3.10.450.10">
    <property type="match status" value="4"/>
</dbReference>
<proteinExistence type="inferred from homology"/>
<feature type="region of interest" description="Disordered" evidence="4">
    <location>
        <begin position="389"/>
        <end position="416"/>
    </location>
</feature>
<protein>
    <recommendedName>
        <fullName evidence="5">Cystatin domain-containing protein</fullName>
    </recommendedName>
</protein>
<keyword evidence="2" id="KW-0646">Protease inhibitor</keyword>
<evidence type="ECO:0000313" key="7">
    <source>
        <dbReference type="Proteomes" id="UP001176961"/>
    </source>
</evidence>
<comment type="similarity">
    <text evidence="1">Belongs to the cystatin family.</text>
</comment>
<evidence type="ECO:0000256" key="3">
    <source>
        <dbReference type="ARBA" id="ARBA00022704"/>
    </source>
</evidence>
<keyword evidence="3" id="KW-0789">Thiol protease inhibitor</keyword>
<evidence type="ECO:0000256" key="1">
    <source>
        <dbReference type="ARBA" id="ARBA00009403"/>
    </source>
</evidence>
<reference evidence="6" key="1">
    <citation type="submission" date="2023-07" db="EMBL/GenBank/DDBJ databases">
        <authorList>
            <consortium name="CYATHOMIX"/>
        </authorList>
    </citation>
    <scope>NUCLEOTIDE SEQUENCE</scope>
    <source>
        <strain evidence="6">N/A</strain>
    </source>
</reference>
<dbReference type="GO" id="GO:0005615">
    <property type="term" value="C:extracellular space"/>
    <property type="evidence" value="ECO:0007669"/>
    <property type="project" value="TreeGrafter"/>
</dbReference>
<dbReference type="AlphaFoldDB" id="A0AA36GU07"/>
<evidence type="ECO:0000313" key="6">
    <source>
        <dbReference type="EMBL" id="CAJ0598258.1"/>
    </source>
</evidence>
<dbReference type="PANTHER" id="PTHR46186:SF2">
    <property type="entry name" value="CYSTATIN"/>
    <property type="match status" value="1"/>
</dbReference>
<feature type="compositionally biased region" description="Basic and acidic residues" evidence="4">
    <location>
        <begin position="392"/>
        <end position="401"/>
    </location>
</feature>
<gene>
    <name evidence="6" type="ORF">CYNAS_LOCUS10241</name>
</gene>
<dbReference type="GO" id="GO:0004869">
    <property type="term" value="F:cysteine-type endopeptidase inhibitor activity"/>
    <property type="evidence" value="ECO:0007669"/>
    <property type="project" value="UniProtKB-KW"/>
</dbReference>
<feature type="domain" description="Cystatin" evidence="5">
    <location>
        <begin position="405"/>
        <end position="522"/>
    </location>
</feature>
<dbReference type="PANTHER" id="PTHR46186">
    <property type="entry name" value="CYSTATIN"/>
    <property type="match status" value="1"/>
</dbReference>
<evidence type="ECO:0000256" key="4">
    <source>
        <dbReference type="SAM" id="MobiDB-lite"/>
    </source>
</evidence>
<organism evidence="6 7">
    <name type="scientific">Cylicocyclus nassatus</name>
    <name type="common">Nematode worm</name>
    <dbReference type="NCBI Taxonomy" id="53992"/>
    <lineage>
        <taxon>Eukaryota</taxon>
        <taxon>Metazoa</taxon>
        <taxon>Ecdysozoa</taxon>
        <taxon>Nematoda</taxon>
        <taxon>Chromadorea</taxon>
        <taxon>Rhabditida</taxon>
        <taxon>Rhabditina</taxon>
        <taxon>Rhabditomorpha</taxon>
        <taxon>Strongyloidea</taxon>
        <taxon>Strongylidae</taxon>
        <taxon>Cylicocyclus</taxon>
    </lineage>
</organism>
<dbReference type="Pfam" id="PF00031">
    <property type="entry name" value="Cystatin"/>
    <property type="match status" value="3"/>
</dbReference>
<name>A0AA36GU07_CYLNA</name>
<dbReference type="EMBL" id="CATQJL010000223">
    <property type="protein sequence ID" value="CAJ0598258.1"/>
    <property type="molecule type" value="Genomic_DNA"/>
</dbReference>
<comment type="caution">
    <text evidence="6">The sequence shown here is derived from an EMBL/GenBank/DDBJ whole genome shotgun (WGS) entry which is preliminary data.</text>
</comment>
<evidence type="ECO:0000256" key="2">
    <source>
        <dbReference type="ARBA" id="ARBA00022690"/>
    </source>
</evidence>
<dbReference type="Proteomes" id="UP001176961">
    <property type="component" value="Unassembled WGS sequence"/>
</dbReference>
<dbReference type="SMART" id="SM00043">
    <property type="entry name" value="CY"/>
    <property type="match status" value="3"/>
</dbReference>
<dbReference type="InterPro" id="IPR046350">
    <property type="entry name" value="Cystatin_sf"/>
</dbReference>
<dbReference type="GO" id="GO:0031982">
    <property type="term" value="C:vesicle"/>
    <property type="evidence" value="ECO:0007669"/>
    <property type="project" value="TreeGrafter"/>
</dbReference>
<sequence>MPVIVLVGYWLLQTLTTLFPLFLTLAINMSYVIAASVIFCAVAFVNGERITGKKYDQDPSRPMYLDIAWKASKTLNEDSALNAGSYAMMPIQVLKAQSQVVAGIHYYLEVLYGESGCKKNGVDLAKLQIADCKVMNEGKRAIYNISYHAKPWQNYEKINVSKVKDIAAMAGGKQDQDPNRPMYMDIAWKAAKTLNQDSALNPGAYAMMPIKVSKAQSQVVAGINYYLEVLYGESGCKKKGVDLAKLQMANCKVMNEGKRAIYKISYHAKPWQNYEKINVSRVEDDAAKTEGKQAQDPRKIDYMEMAWEFAKAHSRDSPVAGEFVMMPIKILGAGYHGAGPAKIIYDMEVVFGESNCKKKEVDLDTLQMADCKLTNSGYRGVYSIHRVAKPRQNHEQKEVPKAKNMTNGGREVQDPSKPEYMDIAWEAAKTLNEDSTANSGEYAMIPIRVLMAESQVVAGITINLKVVYGETHCKKDKVDLAALRTAKCKVTKEGKIAIFEVHYHAKPWRKLEQIKVSKVKIDFPLNATNVDALFALPHF</sequence>